<reference evidence="1" key="1">
    <citation type="submission" date="2022-05" db="EMBL/GenBank/DDBJ databases">
        <title>The Musa troglodytarum L. genome provides insights into the mechanism of non-climacteric behaviour and enrichment of carotenoids.</title>
        <authorList>
            <person name="Wang J."/>
        </authorList>
    </citation>
    <scope>NUCLEOTIDE SEQUENCE</scope>
    <source>
        <tissue evidence="1">Leaf</tissue>
    </source>
</reference>
<dbReference type="AlphaFoldDB" id="A0A9E7KBV2"/>
<protein>
    <submittedName>
        <fullName evidence="1">IQ-domain</fullName>
    </submittedName>
</protein>
<gene>
    <name evidence="1" type="ORF">MUK42_11131</name>
</gene>
<dbReference type="EMBL" id="CP097509">
    <property type="protein sequence ID" value="URE14513.1"/>
    <property type="molecule type" value="Genomic_DNA"/>
</dbReference>
<name>A0A9E7KBV2_9LILI</name>
<evidence type="ECO:0000313" key="1">
    <source>
        <dbReference type="EMBL" id="URE14513.1"/>
    </source>
</evidence>
<dbReference type="Proteomes" id="UP001055439">
    <property type="component" value="Chromosome 7"/>
</dbReference>
<keyword evidence="2" id="KW-1185">Reference proteome</keyword>
<evidence type="ECO:0000313" key="2">
    <source>
        <dbReference type="Proteomes" id="UP001055439"/>
    </source>
</evidence>
<proteinExistence type="predicted"/>
<dbReference type="OrthoDB" id="1747078at2759"/>
<organism evidence="1 2">
    <name type="scientific">Musa troglodytarum</name>
    <name type="common">fe'i banana</name>
    <dbReference type="NCBI Taxonomy" id="320322"/>
    <lineage>
        <taxon>Eukaryota</taxon>
        <taxon>Viridiplantae</taxon>
        <taxon>Streptophyta</taxon>
        <taxon>Embryophyta</taxon>
        <taxon>Tracheophyta</taxon>
        <taxon>Spermatophyta</taxon>
        <taxon>Magnoliopsida</taxon>
        <taxon>Liliopsida</taxon>
        <taxon>Zingiberales</taxon>
        <taxon>Musaceae</taxon>
        <taxon>Musa</taxon>
    </lineage>
</organism>
<accession>A0A9E7KBV2</accession>
<sequence>MPAAQDLMELWFEIHMGGLVLTVKNGAARHTNRKSCGAMVSNPHDQIPRLKRRSMPTARKRVMVAQGTMAWVMLIKL</sequence>